<feature type="compositionally biased region" description="Polar residues" evidence="1">
    <location>
        <begin position="37"/>
        <end position="49"/>
    </location>
</feature>
<sequence>MASRRHIVPSYDFLFRTESFQTTASRSHVVAVESKIVDTTSNSQEQSGSNHRHKKLGDPSVVKLACASVFPGVLINENANRTEACPTVEECPRIGWLPIRP</sequence>
<dbReference type="EMBL" id="KN818303">
    <property type="protein sequence ID" value="KIL60181.1"/>
    <property type="molecule type" value="Genomic_DNA"/>
</dbReference>
<organism evidence="2 3">
    <name type="scientific">Amanita muscaria (strain Koide BX008)</name>
    <dbReference type="NCBI Taxonomy" id="946122"/>
    <lineage>
        <taxon>Eukaryota</taxon>
        <taxon>Fungi</taxon>
        <taxon>Dikarya</taxon>
        <taxon>Basidiomycota</taxon>
        <taxon>Agaricomycotina</taxon>
        <taxon>Agaricomycetes</taxon>
        <taxon>Agaricomycetidae</taxon>
        <taxon>Agaricales</taxon>
        <taxon>Pluteineae</taxon>
        <taxon>Amanitaceae</taxon>
        <taxon>Amanita</taxon>
    </lineage>
</organism>
<reference evidence="2 3" key="1">
    <citation type="submission" date="2014-04" db="EMBL/GenBank/DDBJ databases">
        <title>Evolutionary Origins and Diversification of the Mycorrhizal Mutualists.</title>
        <authorList>
            <consortium name="DOE Joint Genome Institute"/>
            <consortium name="Mycorrhizal Genomics Consortium"/>
            <person name="Kohler A."/>
            <person name="Kuo A."/>
            <person name="Nagy L.G."/>
            <person name="Floudas D."/>
            <person name="Copeland A."/>
            <person name="Barry K.W."/>
            <person name="Cichocki N."/>
            <person name="Veneault-Fourrey C."/>
            <person name="LaButti K."/>
            <person name="Lindquist E.A."/>
            <person name="Lipzen A."/>
            <person name="Lundell T."/>
            <person name="Morin E."/>
            <person name="Murat C."/>
            <person name="Riley R."/>
            <person name="Ohm R."/>
            <person name="Sun H."/>
            <person name="Tunlid A."/>
            <person name="Henrissat B."/>
            <person name="Grigoriev I.V."/>
            <person name="Hibbett D.S."/>
            <person name="Martin F."/>
        </authorList>
    </citation>
    <scope>NUCLEOTIDE SEQUENCE [LARGE SCALE GENOMIC DNA]</scope>
    <source>
        <strain evidence="2 3">Koide BX008</strain>
    </source>
</reference>
<feature type="region of interest" description="Disordered" evidence="1">
    <location>
        <begin position="36"/>
        <end position="56"/>
    </location>
</feature>
<evidence type="ECO:0000256" key="1">
    <source>
        <dbReference type="SAM" id="MobiDB-lite"/>
    </source>
</evidence>
<accession>A0A0C2WTU5</accession>
<evidence type="ECO:0000313" key="3">
    <source>
        <dbReference type="Proteomes" id="UP000054549"/>
    </source>
</evidence>
<dbReference type="Proteomes" id="UP000054549">
    <property type="component" value="Unassembled WGS sequence"/>
</dbReference>
<name>A0A0C2WTU5_AMAMK</name>
<dbReference type="AlphaFoldDB" id="A0A0C2WTU5"/>
<dbReference type="InParanoid" id="A0A0C2WTU5"/>
<gene>
    <name evidence="2" type="ORF">M378DRAFT_953919</name>
</gene>
<protein>
    <submittedName>
        <fullName evidence="2">Uncharacterized protein</fullName>
    </submittedName>
</protein>
<evidence type="ECO:0000313" key="2">
    <source>
        <dbReference type="EMBL" id="KIL60181.1"/>
    </source>
</evidence>
<dbReference type="HOGENOM" id="CLU_2290988_0_0_1"/>
<keyword evidence="3" id="KW-1185">Reference proteome</keyword>
<proteinExistence type="predicted"/>